<keyword evidence="2" id="KW-0812">Transmembrane</keyword>
<dbReference type="InterPro" id="IPR055767">
    <property type="entry name" value="DUF7343"/>
</dbReference>
<evidence type="ECO:0000256" key="1">
    <source>
        <dbReference type="SAM" id="MobiDB-lite"/>
    </source>
</evidence>
<reference evidence="4 5" key="1">
    <citation type="journal article" date="2014" name="PLoS Genet.">
        <title>Phylogenetically driven sequencing of extremely halophilic archaea reveals strategies for static and dynamic osmo-response.</title>
        <authorList>
            <person name="Becker E.A."/>
            <person name="Seitzer P.M."/>
            <person name="Tritt A."/>
            <person name="Larsen D."/>
            <person name="Krusor M."/>
            <person name="Yao A.I."/>
            <person name="Wu D."/>
            <person name="Madern D."/>
            <person name="Eisen J.A."/>
            <person name="Darling A.E."/>
            <person name="Facciotti M.T."/>
        </authorList>
    </citation>
    <scope>NUCLEOTIDE SEQUENCE [LARGE SCALE GENOMIC DNA]</scope>
    <source>
        <strain evidence="4 5">JCM 10990</strain>
    </source>
</reference>
<feature type="region of interest" description="Disordered" evidence="1">
    <location>
        <begin position="153"/>
        <end position="225"/>
    </location>
</feature>
<dbReference type="InterPro" id="IPR011991">
    <property type="entry name" value="ArsR-like_HTH"/>
</dbReference>
<dbReference type="InterPro" id="IPR036388">
    <property type="entry name" value="WH-like_DNA-bd_sf"/>
</dbReference>
<feature type="compositionally biased region" description="Polar residues" evidence="1">
    <location>
        <begin position="294"/>
        <end position="306"/>
    </location>
</feature>
<dbReference type="Gene3D" id="1.10.10.10">
    <property type="entry name" value="Winged helix-like DNA-binding domain superfamily/Winged helix DNA-binding domain"/>
    <property type="match status" value="1"/>
</dbReference>
<gene>
    <name evidence="4" type="ORF">C482_09552</name>
</gene>
<dbReference type="Pfam" id="PF24034">
    <property type="entry name" value="DUF7343"/>
    <property type="match status" value="1"/>
</dbReference>
<comment type="caution">
    <text evidence="4">The sequence shown here is derived from an EMBL/GenBank/DDBJ whole genome shotgun (WGS) entry which is preliminary data.</text>
</comment>
<proteinExistence type="predicted"/>
<feature type="compositionally biased region" description="Polar residues" evidence="1">
    <location>
        <begin position="181"/>
        <end position="191"/>
    </location>
</feature>
<feature type="region of interest" description="Disordered" evidence="1">
    <location>
        <begin position="285"/>
        <end position="306"/>
    </location>
</feature>
<keyword evidence="2" id="KW-0472">Membrane</keyword>
<dbReference type="SUPFAM" id="SSF46785">
    <property type="entry name" value="Winged helix' DNA-binding domain"/>
    <property type="match status" value="1"/>
</dbReference>
<dbReference type="Proteomes" id="UP000011693">
    <property type="component" value="Unassembled WGS sequence"/>
</dbReference>
<keyword evidence="2" id="KW-1133">Transmembrane helix</keyword>
<name>M0ALX2_9EURY</name>
<sequence length="306" mass="32016">MRARTQVQTHTQTRYVTFRTVSTGTSTSTQVPTRPPQTQNERPQTQNRELMAPLPSIQIGPGLHAPVASLDSVTDPVLAAAVDVSTVGATIPLPQLGETAGGSSYWLSTIRDASIWEVSLIGILFLMITALVGIRVVQALSVDDLGALARHAGTGTRSGGSGSSSGSAEPQHPAGARSARANGTVNANPNPNAGAQSTTGTAGTDPNADQPRSYENLVSADTPPELLSDEGRVVRLLVKHGGQIRQHQIADETGWSKSKVSRILSSMYDDGTIEKTSVGRENVISLPDRPIGEDTSTATDNSSPVP</sequence>
<dbReference type="CDD" id="cd00090">
    <property type="entry name" value="HTH_ARSR"/>
    <property type="match status" value="1"/>
</dbReference>
<feature type="compositionally biased region" description="Low complexity" evidence="1">
    <location>
        <begin position="193"/>
        <end position="204"/>
    </location>
</feature>
<evidence type="ECO:0000256" key="2">
    <source>
        <dbReference type="SAM" id="Phobius"/>
    </source>
</evidence>
<accession>M0ALX2</accession>
<dbReference type="InterPro" id="IPR036390">
    <property type="entry name" value="WH_DNA-bd_sf"/>
</dbReference>
<keyword evidence="5" id="KW-1185">Reference proteome</keyword>
<feature type="region of interest" description="Disordered" evidence="1">
    <location>
        <begin position="21"/>
        <end position="44"/>
    </location>
</feature>
<organism evidence="4 5">
    <name type="scientific">Natrialba chahannaoensis JCM 10990</name>
    <dbReference type="NCBI Taxonomy" id="1227492"/>
    <lineage>
        <taxon>Archaea</taxon>
        <taxon>Methanobacteriati</taxon>
        <taxon>Methanobacteriota</taxon>
        <taxon>Stenosarchaea group</taxon>
        <taxon>Halobacteria</taxon>
        <taxon>Halobacteriales</taxon>
        <taxon>Natrialbaceae</taxon>
        <taxon>Natrialba</taxon>
    </lineage>
</organism>
<feature type="domain" description="DUF7343" evidence="3">
    <location>
        <begin position="226"/>
        <end position="287"/>
    </location>
</feature>
<protein>
    <recommendedName>
        <fullName evidence="3">DUF7343 domain-containing protein</fullName>
    </recommendedName>
</protein>
<evidence type="ECO:0000259" key="3">
    <source>
        <dbReference type="Pfam" id="PF24034"/>
    </source>
</evidence>
<dbReference type="EMBL" id="AOIN01000056">
    <property type="protein sequence ID" value="ELY99720.1"/>
    <property type="molecule type" value="Genomic_DNA"/>
</dbReference>
<evidence type="ECO:0000313" key="4">
    <source>
        <dbReference type="EMBL" id="ELY99720.1"/>
    </source>
</evidence>
<dbReference type="PATRIC" id="fig|1227492.4.peg.1871"/>
<dbReference type="AlphaFoldDB" id="M0ALX2"/>
<feature type="transmembrane region" description="Helical" evidence="2">
    <location>
        <begin position="115"/>
        <end position="134"/>
    </location>
</feature>
<evidence type="ECO:0000313" key="5">
    <source>
        <dbReference type="Proteomes" id="UP000011693"/>
    </source>
</evidence>
<feature type="compositionally biased region" description="Low complexity" evidence="1">
    <location>
        <begin position="21"/>
        <end position="32"/>
    </location>
</feature>